<gene>
    <name evidence="8" type="ORF">ACFQPE_20360</name>
</gene>
<proteinExistence type="inferred from homology"/>
<dbReference type="Gene3D" id="3.40.50.720">
    <property type="entry name" value="NAD(P)-binding Rossmann-like Domain"/>
    <property type="match status" value="1"/>
</dbReference>
<evidence type="ECO:0000256" key="6">
    <source>
        <dbReference type="RuleBase" id="RU361277"/>
    </source>
</evidence>
<dbReference type="GO" id="GO:0016616">
    <property type="term" value="F:oxidoreductase activity, acting on the CH-OH group of donors, NAD or NADP as acceptor"/>
    <property type="evidence" value="ECO:0007669"/>
    <property type="project" value="UniProtKB-ARBA"/>
</dbReference>
<dbReference type="InterPro" id="IPR036291">
    <property type="entry name" value="NAD(P)-bd_dom_sf"/>
</dbReference>
<dbReference type="SUPFAM" id="SSF51735">
    <property type="entry name" value="NAD(P)-binding Rossmann-fold domains"/>
    <property type="match status" value="1"/>
</dbReference>
<dbReference type="InterPro" id="IPR013154">
    <property type="entry name" value="ADH-like_N"/>
</dbReference>
<keyword evidence="5" id="KW-0560">Oxidoreductase</keyword>
<dbReference type="InterPro" id="IPR013149">
    <property type="entry name" value="ADH-like_C"/>
</dbReference>
<dbReference type="SUPFAM" id="SSF50129">
    <property type="entry name" value="GroES-like"/>
    <property type="match status" value="1"/>
</dbReference>
<comment type="similarity">
    <text evidence="2 6">Belongs to the zinc-containing alcohol dehydrogenase family.</text>
</comment>
<organism evidence="8 9">
    <name type="scientific">Halomarina halobia</name>
    <dbReference type="NCBI Taxonomy" id="3033386"/>
    <lineage>
        <taxon>Archaea</taxon>
        <taxon>Methanobacteriati</taxon>
        <taxon>Methanobacteriota</taxon>
        <taxon>Stenosarchaea group</taxon>
        <taxon>Halobacteria</taxon>
        <taxon>Halobacteriales</taxon>
        <taxon>Natronomonadaceae</taxon>
        <taxon>Halomarina</taxon>
    </lineage>
</organism>
<keyword evidence="3 6" id="KW-0479">Metal-binding</keyword>
<dbReference type="EMBL" id="JBHTBF010000003">
    <property type="protein sequence ID" value="MFC7319126.1"/>
    <property type="molecule type" value="Genomic_DNA"/>
</dbReference>
<dbReference type="CDD" id="cd08233">
    <property type="entry name" value="butanediol_DH_like"/>
    <property type="match status" value="1"/>
</dbReference>
<comment type="caution">
    <text evidence="8">The sequence shown here is derived from an EMBL/GenBank/DDBJ whole genome shotgun (WGS) entry which is preliminary data.</text>
</comment>
<dbReference type="GO" id="GO:0043168">
    <property type="term" value="F:anion binding"/>
    <property type="evidence" value="ECO:0007669"/>
    <property type="project" value="UniProtKB-ARBA"/>
</dbReference>
<keyword evidence="4 6" id="KW-0862">Zinc</keyword>
<dbReference type="InterPro" id="IPR020843">
    <property type="entry name" value="ER"/>
</dbReference>
<comment type="cofactor">
    <cofactor evidence="1 6">
        <name>Zn(2+)</name>
        <dbReference type="ChEBI" id="CHEBI:29105"/>
    </cofactor>
</comment>
<accession>A0ABD6AEY8</accession>
<feature type="domain" description="Enoyl reductase (ER)" evidence="7">
    <location>
        <begin position="8"/>
        <end position="351"/>
    </location>
</feature>
<dbReference type="Gene3D" id="3.90.180.10">
    <property type="entry name" value="Medium-chain alcohol dehydrogenases, catalytic domain"/>
    <property type="match status" value="1"/>
</dbReference>
<dbReference type="SMART" id="SM00829">
    <property type="entry name" value="PKS_ER"/>
    <property type="match status" value="1"/>
</dbReference>
<dbReference type="InterPro" id="IPR011032">
    <property type="entry name" value="GroES-like_sf"/>
</dbReference>
<evidence type="ECO:0000313" key="8">
    <source>
        <dbReference type="EMBL" id="MFC7319126.1"/>
    </source>
</evidence>
<dbReference type="AlphaFoldDB" id="A0ABD6AEY8"/>
<dbReference type="InterPro" id="IPR002328">
    <property type="entry name" value="ADH_Zn_CS"/>
</dbReference>
<protein>
    <submittedName>
        <fullName evidence="8">2,3-butanediol dehydrogenase</fullName>
    </submittedName>
</protein>
<evidence type="ECO:0000256" key="5">
    <source>
        <dbReference type="ARBA" id="ARBA00023002"/>
    </source>
</evidence>
<dbReference type="RefSeq" id="WP_276306050.1">
    <property type="nucleotide sequence ID" value="NZ_CP119993.1"/>
</dbReference>
<dbReference type="PANTHER" id="PTHR43161:SF23">
    <property type="entry name" value="(R,R)-BUTANEDIOL DEHYDROGENASE-RELATED"/>
    <property type="match status" value="1"/>
</dbReference>
<evidence type="ECO:0000256" key="2">
    <source>
        <dbReference type="ARBA" id="ARBA00008072"/>
    </source>
</evidence>
<reference evidence="8 9" key="1">
    <citation type="journal article" date="2019" name="Int. J. Syst. Evol. Microbiol.">
        <title>The Global Catalogue of Microorganisms (GCM) 10K type strain sequencing project: providing services to taxonomists for standard genome sequencing and annotation.</title>
        <authorList>
            <consortium name="The Broad Institute Genomics Platform"/>
            <consortium name="The Broad Institute Genome Sequencing Center for Infectious Disease"/>
            <person name="Wu L."/>
            <person name="Ma J."/>
        </authorList>
    </citation>
    <scope>NUCLEOTIDE SEQUENCE [LARGE SCALE GENOMIC DNA]</scope>
    <source>
        <strain evidence="8 9">PSR21</strain>
    </source>
</reference>
<dbReference type="Pfam" id="PF08240">
    <property type="entry name" value="ADH_N"/>
    <property type="match status" value="1"/>
</dbReference>
<dbReference type="PANTHER" id="PTHR43161">
    <property type="entry name" value="SORBITOL DEHYDROGENASE"/>
    <property type="match status" value="1"/>
</dbReference>
<dbReference type="PROSITE" id="PS00059">
    <property type="entry name" value="ADH_ZINC"/>
    <property type="match status" value="1"/>
</dbReference>
<dbReference type="GO" id="GO:0044281">
    <property type="term" value="P:small molecule metabolic process"/>
    <property type="evidence" value="ECO:0007669"/>
    <property type="project" value="UniProtKB-ARBA"/>
</dbReference>
<dbReference type="Pfam" id="PF00107">
    <property type="entry name" value="ADH_zinc_N"/>
    <property type="match status" value="1"/>
</dbReference>
<evidence type="ECO:0000256" key="1">
    <source>
        <dbReference type="ARBA" id="ARBA00001947"/>
    </source>
</evidence>
<evidence type="ECO:0000313" key="9">
    <source>
        <dbReference type="Proteomes" id="UP001596547"/>
    </source>
</evidence>
<dbReference type="GO" id="GO:0046872">
    <property type="term" value="F:metal ion binding"/>
    <property type="evidence" value="ECO:0007669"/>
    <property type="project" value="UniProtKB-KW"/>
</dbReference>
<keyword evidence="9" id="KW-1185">Reference proteome</keyword>
<name>A0ABD6AEY8_9EURY</name>
<dbReference type="GO" id="GO:0030554">
    <property type="term" value="F:adenyl nucleotide binding"/>
    <property type="evidence" value="ECO:0007669"/>
    <property type="project" value="UniProtKB-ARBA"/>
</dbReference>
<dbReference type="GeneID" id="79317683"/>
<evidence type="ECO:0000256" key="4">
    <source>
        <dbReference type="ARBA" id="ARBA00022833"/>
    </source>
</evidence>
<evidence type="ECO:0000256" key="3">
    <source>
        <dbReference type="ARBA" id="ARBA00022723"/>
    </source>
</evidence>
<evidence type="ECO:0000259" key="7">
    <source>
        <dbReference type="SMART" id="SM00829"/>
    </source>
</evidence>
<sequence length="353" mass="37007">MKAALYYGQEDVRVETVDADRVGPGDVLVDVAACGICGSDLHEYTAGPIFVPNAPHPMTGVSLPLRMGHEFAGRISEVGRDVTNLSVGDTVTVNPIQSCGNCRFCAAGKRHLCASIALIGVSADGGGFAERSVIPAENVVPLPESVPPQQGALIEPFSVALHAVRRAELTVGDSVAVYGSGPIGLAIVQVLHAAGTTDVFVVEPRAARRELAGDFGAMTINPIESDAVRRVKAATDGGTDAAFEVAGIEQTYNAAISSTKRDGTVVVVSVFEDTVETHPNSIVMAERTVRGTMSYLANDRADGEFQAVTKMFADGQLAPDQLVTSVISLSDIVTGFESLRDPESDDIKILVEV</sequence>
<dbReference type="Proteomes" id="UP001596547">
    <property type="component" value="Unassembled WGS sequence"/>
</dbReference>